<dbReference type="RefSeq" id="XP_004024965.1">
    <property type="nucleotide sequence ID" value="XM_004024918.1"/>
</dbReference>
<dbReference type="AlphaFoldDB" id="G0R4S8"/>
<dbReference type="EMBL" id="GL984355">
    <property type="protein sequence ID" value="EGR27516.1"/>
    <property type="molecule type" value="Genomic_DNA"/>
</dbReference>
<dbReference type="Proteomes" id="UP000008983">
    <property type="component" value="Unassembled WGS sequence"/>
</dbReference>
<organism evidence="1 2">
    <name type="scientific">Ichthyophthirius multifiliis</name>
    <name type="common">White spot disease agent</name>
    <name type="synonym">Ich</name>
    <dbReference type="NCBI Taxonomy" id="5932"/>
    <lineage>
        <taxon>Eukaryota</taxon>
        <taxon>Sar</taxon>
        <taxon>Alveolata</taxon>
        <taxon>Ciliophora</taxon>
        <taxon>Intramacronucleata</taxon>
        <taxon>Oligohymenophorea</taxon>
        <taxon>Hymenostomatida</taxon>
        <taxon>Ophryoglenina</taxon>
        <taxon>Ichthyophthirius</taxon>
    </lineage>
</organism>
<evidence type="ECO:0000313" key="2">
    <source>
        <dbReference type="Proteomes" id="UP000008983"/>
    </source>
</evidence>
<evidence type="ECO:0000313" key="1">
    <source>
        <dbReference type="EMBL" id="EGR27516.1"/>
    </source>
</evidence>
<reference evidence="1 2" key="1">
    <citation type="submission" date="2011-07" db="EMBL/GenBank/DDBJ databases">
        <authorList>
            <person name="Coyne R."/>
            <person name="Brami D."/>
            <person name="Johnson J."/>
            <person name="Hostetler J."/>
            <person name="Hannick L."/>
            <person name="Clark T."/>
            <person name="Cassidy-Hanley D."/>
            <person name="Inman J."/>
        </authorList>
    </citation>
    <scope>NUCLEOTIDE SEQUENCE [LARGE SCALE GENOMIC DNA]</scope>
    <source>
        <strain evidence="1 2">G5</strain>
    </source>
</reference>
<dbReference type="GeneID" id="14903593"/>
<gene>
    <name evidence="1" type="ORF">IMG5_194650</name>
</gene>
<dbReference type="InParanoid" id="G0R4S8"/>
<accession>G0R4S8</accession>
<protein>
    <submittedName>
        <fullName evidence="1">Uncharacterized protein</fullName>
    </submittedName>
</protein>
<keyword evidence="2" id="KW-1185">Reference proteome</keyword>
<sequence length="113" mass="13635">MINLLEHKQEHLIICLLKLLKIFLIMKKAIFGLSDVFSINLLHIKNLLKLEIIIHQCLKYKNVSMIHYLIYIRFLCLIQFKNVQQKIIQKGLLYSNFCKIKKFYRNQNVKILF</sequence>
<proteinExistence type="predicted"/>
<name>G0R4S8_ICHMU</name>